<dbReference type="RefSeq" id="WP_066922343.1">
    <property type="nucleotide sequence ID" value="NZ_BPQO01000002.1"/>
</dbReference>
<accession>A0AAV4ZFA3</accession>
<evidence type="ECO:0000313" key="5">
    <source>
        <dbReference type="EMBL" id="GJD86942.1"/>
    </source>
</evidence>
<keyword evidence="2" id="KW-0238">DNA-binding</keyword>
<dbReference type="GO" id="GO:0003700">
    <property type="term" value="F:DNA-binding transcription factor activity"/>
    <property type="evidence" value="ECO:0007669"/>
    <property type="project" value="InterPro"/>
</dbReference>
<dbReference type="GO" id="GO:0043565">
    <property type="term" value="F:sequence-specific DNA binding"/>
    <property type="evidence" value="ECO:0007669"/>
    <property type="project" value="InterPro"/>
</dbReference>
<keyword evidence="3" id="KW-0804">Transcription</keyword>
<proteinExistence type="predicted"/>
<dbReference type="InterPro" id="IPR009057">
    <property type="entry name" value="Homeodomain-like_sf"/>
</dbReference>
<reference evidence="5" key="2">
    <citation type="submission" date="2021-08" db="EMBL/GenBank/DDBJ databases">
        <authorList>
            <person name="Tani A."/>
            <person name="Ola A."/>
            <person name="Ogura Y."/>
            <person name="Katsura K."/>
            <person name="Hayashi T."/>
        </authorList>
    </citation>
    <scope>NUCLEOTIDE SEQUENCE</scope>
    <source>
        <strain evidence="5">DSM 16372</strain>
    </source>
</reference>
<name>A0AAV4ZFA3_9HYPH</name>
<evidence type="ECO:0000259" key="4">
    <source>
        <dbReference type="PROSITE" id="PS01124"/>
    </source>
</evidence>
<dbReference type="PANTHER" id="PTHR46796:SF6">
    <property type="entry name" value="ARAC SUBFAMILY"/>
    <property type="match status" value="1"/>
</dbReference>
<dbReference type="Pfam" id="PF12833">
    <property type="entry name" value="HTH_18"/>
    <property type="match status" value="1"/>
</dbReference>
<sequence>MSGGQREAGEQPEADRTFCAQASFSTDLLPPHQRFEAWRALIGLTHDLSADPAGFSAQLRTVRVDEMLVHVMDASPQAVARSSAQVRRDGLDHVVLHLSHHAQRLTSGERELRVPAGAITLNDVTQTHRRATAPERGSVILSLPRDLLAEALPGLDGLHGRVLYDGAGSLMRDHMLDLADQAGTLRRAAAADVARVTVHMLAACLAPTAELIARAREPLAHALVRRARRYIEANLAAPTLTPDSVCHAMGVSRSTLFRAFQPYGGVARVIWERRLQALRRDLLGGAPGTIAEIGERYGFGSGVQISRSFRRAFGLSPSEFRQEQTIRLRDRLPAAPGPDLFTQWVRHHG</sequence>
<dbReference type="Proteomes" id="UP001055247">
    <property type="component" value="Unassembled WGS sequence"/>
</dbReference>
<evidence type="ECO:0000313" key="6">
    <source>
        <dbReference type="Proteomes" id="UP001055247"/>
    </source>
</evidence>
<reference evidence="5" key="1">
    <citation type="journal article" date="2016" name="Front. Microbiol.">
        <title>Genome Sequence of the Piezophilic, Mesophilic Sulfate-Reducing Bacterium Desulfovibrio indicus J2T.</title>
        <authorList>
            <person name="Cao J."/>
            <person name="Maignien L."/>
            <person name="Shao Z."/>
            <person name="Alain K."/>
            <person name="Jebbar M."/>
        </authorList>
    </citation>
    <scope>NUCLEOTIDE SEQUENCE</scope>
    <source>
        <strain evidence="5">DSM 16372</strain>
    </source>
</reference>
<dbReference type="AlphaFoldDB" id="A0AAV4ZFA3"/>
<feature type="domain" description="HTH araC/xylS-type" evidence="4">
    <location>
        <begin position="225"/>
        <end position="323"/>
    </location>
</feature>
<dbReference type="SMART" id="SM00342">
    <property type="entry name" value="HTH_ARAC"/>
    <property type="match status" value="1"/>
</dbReference>
<evidence type="ECO:0000256" key="1">
    <source>
        <dbReference type="ARBA" id="ARBA00023015"/>
    </source>
</evidence>
<evidence type="ECO:0000256" key="2">
    <source>
        <dbReference type="ARBA" id="ARBA00023125"/>
    </source>
</evidence>
<evidence type="ECO:0000256" key="3">
    <source>
        <dbReference type="ARBA" id="ARBA00023163"/>
    </source>
</evidence>
<dbReference type="EMBL" id="BPQO01000002">
    <property type="protein sequence ID" value="GJD86942.1"/>
    <property type="molecule type" value="Genomic_DNA"/>
</dbReference>
<organism evidence="5 6">
    <name type="scientific">Methylobacterium hispanicum</name>
    <dbReference type="NCBI Taxonomy" id="270350"/>
    <lineage>
        <taxon>Bacteria</taxon>
        <taxon>Pseudomonadati</taxon>
        <taxon>Pseudomonadota</taxon>
        <taxon>Alphaproteobacteria</taxon>
        <taxon>Hyphomicrobiales</taxon>
        <taxon>Methylobacteriaceae</taxon>
        <taxon>Methylobacterium</taxon>
    </lineage>
</organism>
<dbReference type="SUPFAM" id="SSF46689">
    <property type="entry name" value="Homeodomain-like"/>
    <property type="match status" value="1"/>
</dbReference>
<dbReference type="InterPro" id="IPR050204">
    <property type="entry name" value="AraC_XylS_family_regulators"/>
</dbReference>
<keyword evidence="1" id="KW-0805">Transcription regulation</keyword>
<keyword evidence="6" id="KW-1185">Reference proteome</keyword>
<dbReference type="PROSITE" id="PS01124">
    <property type="entry name" value="HTH_ARAC_FAMILY_2"/>
    <property type="match status" value="1"/>
</dbReference>
<gene>
    <name evidence="5" type="ORF">BHAOGJBA_0440</name>
</gene>
<protein>
    <recommendedName>
        <fullName evidence="4">HTH araC/xylS-type domain-containing protein</fullName>
    </recommendedName>
</protein>
<dbReference type="PANTHER" id="PTHR46796">
    <property type="entry name" value="HTH-TYPE TRANSCRIPTIONAL ACTIVATOR RHAS-RELATED"/>
    <property type="match status" value="1"/>
</dbReference>
<dbReference type="InterPro" id="IPR018060">
    <property type="entry name" value="HTH_AraC"/>
</dbReference>
<comment type="caution">
    <text evidence="5">The sequence shown here is derived from an EMBL/GenBank/DDBJ whole genome shotgun (WGS) entry which is preliminary data.</text>
</comment>
<dbReference type="Gene3D" id="1.10.10.60">
    <property type="entry name" value="Homeodomain-like"/>
    <property type="match status" value="1"/>
</dbReference>